<dbReference type="PANTHER" id="PTHR16771:SF0">
    <property type="entry name" value="26S PROTEASOME COMPLEX SUBUNIT SEM1"/>
    <property type="match status" value="1"/>
</dbReference>
<feature type="compositionally biased region" description="Acidic residues" evidence="3">
    <location>
        <begin position="12"/>
        <end position="21"/>
    </location>
</feature>
<dbReference type="STRING" id="1245769.A0A0C7MTJ0"/>
<dbReference type="GO" id="GO:0034515">
    <property type="term" value="C:proteasome storage granule"/>
    <property type="evidence" value="ECO:0007669"/>
    <property type="project" value="EnsemblFungi"/>
</dbReference>
<dbReference type="GO" id="GO:0035753">
    <property type="term" value="P:maintenance of DNA trinucleotide repeats"/>
    <property type="evidence" value="ECO:0007669"/>
    <property type="project" value="EnsemblFungi"/>
</dbReference>
<reference evidence="4 5" key="1">
    <citation type="submission" date="2014-12" db="EMBL/GenBank/DDBJ databases">
        <authorList>
            <person name="Neuveglise Cecile"/>
        </authorList>
    </citation>
    <scope>NUCLEOTIDE SEQUENCE [LARGE SCALE GENOMIC DNA]</scope>
    <source>
        <strain evidence="4 5">CBS 12615</strain>
    </source>
</reference>
<evidence type="ECO:0000313" key="5">
    <source>
        <dbReference type="Proteomes" id="UP000054304"/>
    </source>
</evidence>
<dbReference type="GO" id="GO:0044183">
    <property type="term" value="F:protein folding chaperone"/>
    <property type="evidence" value="ECO:0007669"/>
    <property type="project" value="EnsemblFungi"/>
</dbReference>
<dbReference type="CDD" id="cd13768">
    <property type="entry name" value="DSS1_Sem1"/>
    <property type="match status" value="1"/>
</dbReference>
<dbReference type="SMART" id="SM01385">
    <property type="entry name" value="DSS1_SEM1"/>
    <property type="match status" value="1"/>
</dbReference>
<dbReference type="GO" id="GO:0005829">
    <property type="term" value="C:cytosol"/>
    <property type="evidence" value="ECO:0007669"/>
    <property type="project" value="EnsemblFungi"/>
</dbReference>
<dbReference type="EMBL" id="LN736360">
    <property type="protein sequence ID" value="CEP60666.1"/>
    <property type="molecule type" value="Genomic_DNA"/>
</dbReference>
<dbReference type="Pfam" id="PF05160">
    <property type="entry name" value="DSS1_SEM1"/>
    <property type="match status" value="1"/>
</dbReference>
<keyword evidence="2" id="KW-0539">Nucleus</keyword>
<keyword evidence="5" id="KW-1185">Reference proteome</keyword>
<protein>
    <recommendedName>
        <fullName evidence="2">26S proteasome complex subunit SEM1</fullName>
    </recommendedName>
</protein>
<dbReference type="GO" id="GO:0000724">
    <property type="term" value="P:double-strand break repair via homologous recombination"/>
    <property type="evidence" value="ECO:0007669"/>
    <property type="project" value="TreeGrafter"/>
</dbReference>
<name>A0A0C7MTJ0_9SACH</name>
<dbReference type="RefSeq" id="XP_022626908.1">
    <property type="nucleotide sequence ID" value="XM_022774852.1"/>
</dbReference>
<dbReference type="PANTHER" id="PTHR16771">
    <property type="entry name" value="26 PROTEASOME COMPLEX SUBUNIT DSS1"/>
    <property type="match status" value="1"/>
</dbReference>
<dbReference type="GO" id="GO:0008541">
    <property type="term" value="C:proteasome regulatory particle, lid subcomplex"/>
    <property type="evidence" value="ECO:0007669"/>
    <property type="project" value="UniProtKB-UniRule"/>
</dbReference>
<dbReference type="GO" id="GO:0043248">
    <property type="term" value="P:proteasome assembly"/>
    <property type="evidence" value="ECO:0007669"/>
    <property type="project" value="UniProtKB-UniRule"/>
</dbReference>
<dbReference type="GO" id="GO:0043161">
    <property type="term" value="P:proteasome-mediated ubiquitin-dependent protein catabolic process"/>
    <property type="evidence" value="ECO:0007669"/>
    <property type="project" value="EnsemblFungi"/>
</dbReference>
<dbReference type="GO" id="GO:0006406">
    <property type="term" value="P:mRNA export from nucleus"/>
    <property type="evidence" value="ECO:0007669"/>
    <property type="project" value="UniProtKB-UniRule"/>
</dbReference>
<comment type="similarity">
    <text evidence="1 2">Belongs to the DSS1/SEM1 family.</text>
</comment>
<dbReference type="Proteomes" id="UP000054304">
    <property type="component" value="Unassembled WGS sequence"/>
</dbReference>
<gene>
    <name evidence="4" type="ORF">LALA0_S01e16182g</name>
</gene>
<proteinExistence type="inferred from homology"/>
<evidence type="ECO:0000256" key="2">
    <source>
        <dbReference type="RuleBase" id="RU369057"/>
    </source>
</evidence>
<evidence type="ECO:0000256" key="1">
    <source>
        <dbReference type="ARBA" id="ARBA00034491"/>
    </source>
</evidence>
<dbReference type="HOGENOM" id="CLU_141774_1_0_1"/>
<sequence>MSLEKEHQNTLEENDEFEDFPVDTWPDSETIKEDSSVQTNLWKEDWDDVEVDDDFTKELRAELQKHKQ</sequence>
<dbReference type="GO" id="GO:0030447">
    <property type="term" value="P:filamentous growth"/>
    <property type="evidence" value="ECO:0007669"/>
    <property type="project" value="EnsemblFungi"/>
</dbReference>
<evidence type="ECO:0000313" key="4">
    <source>
        <dbReference type="EMBL" id="CEP60666.1"/>
    </source>
</evidence>
<feature type="region of interest" description="Disordered" evidence="3">
    <location>
        <begin position="1"/>
        <end position="33"/>
    </location>
</feature>
<comment type="function">
    <text evidence="2">Component of the 26S proteasome, a multiprotein complex involved in the ATP-dependent degradation of ubiquitinated proteins.</text>
</comment>
<evidence type="ECO:0000256" key="3">
    <source>
        <dbReference type="SAM" id="MobiDB-lite"/>
    </source>
</evidence>
<dbReference type="AlphaFoldDB" id="A0A0C7MTJ0"/>
<organism evidence="4 5">
    <name type="scientific">Lachancea lanzarotensis</name>
    <dbReference type="NCBI Taxonomy" id="1245769"/>
    <lineage>
        <taxon>Eukaryota</taxon>
        <taxon>Fungi</taxon>
        <taxon>Dikarya</taxon>
        <taxon>Ascomycota</taxon>
        <taxon>Saccharomycotina</taxon>
        <taxon>Saccharomycetes</taxon>
        <taxon>Saccharomycetales</taxon>
        <taxon>Saccharomycetaceae</taxon>
        <taxon>Lachancea</taxon>
    </lineage>
</organism>
<dbReference type="Gene3D" id="6.10.250.1210">
    <property type="match status" value="1"/>
</dbReference>
<comment type="subcellular location">
    <subcellularLocation>
        <location evidence="2">Nucleus</location>
    </subcellularLocation>
</comment>
<keyword evidence="2" id="KW-0647">Proteasome</keyword>
<dbReference type="GO" id="GO:0051726">
    <property type="term" value="P:regulation of cell cycle"/>
    <property type="evidence" value="ECO:0007669"/>
    <property type="project" value="EnsemblFungi"/>
</dbReference>
<accession>A0A0C7MTJ0</accession>
<dbReference type="OrthoDB" id="4061713at2759"/>
<dbReference type="InterPro" id="IPR007834">
    <property type="entry name" value="DSS1_SEM1"/>
</dbReference>
<dbReference type="GO" id="GO:0072742">
    <property type="term" value="P:SAGA complex localization to transcription regulatory region"/>
    <property type="evidence" value="ECO:0007669"/>
    <property type="project" value="EnsemblFungi"/>
</dbReference>
<feature type="compositionally biased region" description="Basic and acidic residues" evidence="3">
    <location>
        <begin position="1"/>
        <end position="10"/>
    </location>
</feature>
<dbReference type="GeneID" id="34684069"/>
<dbReference type="GO" id="GO:0060090">
    <property type="term" value="F:molecular adaptor activity"/>
    <property type="evidence" value="ECO:0007669"/>
    <property type="project" value="EnsemblFungi"/>
</dbReference>
<dbReference type="GO" id="GO:0070390">
    <property type="term" value="C:transcription export complex 2"/>
    <property type="evidence" value="ECO:0007669"/>
    <property type="project" value="EnsemblFungi"/>
</dbReference>